<accession>A0A9P4H645</accession>
<dbReference type="InterPro" id="IPR031348">
    <property type="entry name" value="PigL_N"/>
</dbReference>
<evidence type="ECO:0000313" key="3">
    <source>
        <dbReference type="Proteomes" id="UP000799777"/>
    </source>
</evidence>
<sequence length="174" mass="19661">MRDPFFVAGTAVGITSLGIQTCQILHKYCSEYRGHHDDIDPIVKQAEGLQGILDGLQQVKENCEINNHAPSSQLHLALQACQETLQKLNKMAERCRGQKHPEDIQERLRAARKRALWPFRKDALAGMQTTLSRFQDNISLALQITSLDLSLRRIDKLQPVVDAIHCQTSSIEQH</sequence>
<dbReference type="Pfam" id="PF17111">
    <property type="entry name" value="PigL_N"/>
    <property type="match status" value="1"/>
</dbReference>
<proteinExistence type="predicted"/>
<reference evidence="2" key="1">
    <citation type="journal article" date="2020" name="Stud. Mycol.">
        <title>101 Dothideomycetes genomes: a test case for predicting lifestyles and emergence of pathogens.</title>
        <authorList>
            <person name="Haridas S."/>
            <person name="Albert R."/>
            <person name="Binder M."/>
            <person name="Bloem J."/>
            <person name="Labutti K."/>
            <person name="Salamov A."/>
            <person name="Andreopoulos B."/>
            <person name="Baker S."/>
            <person name="Barry K."/>
            <person name="Bills G."/>
            <person name="Bluhm B."/>
            <person name="Cannon C."/>
            <person name="Castanera R."/>
            <person name="Culley D."/>
            <person name="Daum C."/>
            <person name="Ezra D."/>
            <person name="Gonzalez J."/>
            <person name="Henrissat B."/>
            <person name="Kuo A."/>
            <person name="Liang C."/>
            <person name="Lipzen A."/>
            <person name="Lutzoni F."/>
            <person name="Magnuson J."/>
            <person name="Mondo S."/>
            <person name="Nolan M."/>
            <person name="Ohm R."/>
            <person name="Pangilinan J."/>
            <person name="Park H.-J."/>
            <person name="Ramirez L."/>
            <person name="Alfaro M."/>
            <person name="Sun H."/>
            <person name="Tritt A."/>
            <person name="Yoshinaga Y."/>
            <person name="Zwiers L.-H."/>
            <person name="Turgeon B."/>
            <person name="Goodwin S."/>
            <person name="Spatafora J."/>
            <person name="Crous P."/>
            <person name="Grigoriev I."/>
        </authorList>
    </citation>
    <scope>NUCLEOTIDE SEQUENCE</scope>
    <source>
        <strain evidence="2">CBS 110217</strain>
    </source>
</reference>
<evidence type="ECO:0000259" key="1">
    <source>
        <dbReference type="Pfam" id="PF17111"/>
    </source>
</evidence>
<dbReference type="EMBL" id="ML978221">
    <property type="protein sequence ID" value="KAF2027800.1"/>
    <property type="molecule type" value="Genomic_DNA"/>
</dbReference>
<keyword evidence="3" id="KW-1185">Reference proteome</keyword>
<name>A0A9P4H645_9PLEO</name>
<gene>
    <name evidence="2" type="ORF">EK21DRAFT_91170</name>
</gene>
<evidence type="ECO:0000313" key="2">
    <source>
        <dbReference type="EMBL" id="KAF2027800.1"/>
    </source>
</evidence>
<feature type="domain" description="Azaphilone pigments biosynthesis cluster protein L N-terminal" evidence="1">
    <location>
        <begin position="3"/>
        <end position="169"/>
    </location>
</feature>
<protein>
    <recommendedName>
        <fullName evidence="1">Azaphilone pigments biosynthesis cluster protein L N-terminal domain-containing protein</fullName>
    </recommendedName>
</protein>
<dbReference type="OrthoDB" id="1577640at2759"/>
<dbReference type="AlphaFoldDB" id="A0A9P4H645"/>
<dbReference type="Proteomes" id="UP000799777">
    <property type="component" value="Unassembled WGS sequence"/>
</dbReference>
<organism evidence="2 3">
    <name type="scientific">Setomelanomma holmii</name>
    <dbReference type="NCBI Taxonomy" id="210430"/>
    <lineage>
        <taxon>Eukaryota</taxon>
        <taxon>Fungi</taxon>
        <taxon>Dikarya</taxon>
        <taxon>Ascomycota</taxon>
        <taxon>Pezizomycotina</taxon>
        <taxon>Dothideomycetes</taxon>
        <taxon>Pleosporomycetidae</taxon>
        <taxon>Pleosporales</taxon>
        <taxon>Pleosporineae</taxon>
        <taxon>Phaeosphaeriaceae</taxon>
        <taxon>Setomelanomma</taxon>
    </lineage>
</organism>
<comment type="caution">
    <text evidence="2">The sequence shown here is derived from an EMBL/GenBank/DDBJ whole genome shotgun (WGS) entry which is preliminary data.</text>
</comment>